<dbReference type="Proteomes" id="UP000440732">
    <property type="component" value="Unassembled WGS sequence"/>
</dbReference>
<evidence type="ECO:0000313" key="11">
    <source>
        <dbReference type="Proteomes" id="UP000440367"/>
    </source>
</evidence>
<evidence type="ECO:0000313" key="8">
    <source>
        <dbReference type="EMBL" id="KAE9280147.1"/>
    </source>
</evidence>
<dbReference type="EMBL" id="QXGC01002685">
    <property type="protein sequence ID" value="KAE9182972.1"/>
    <property type="molecule type" value="Genomic_DNA"/>
</dbReference>
<evidence type="ECO:0000313" key="13">
    <source>
        <dbReference type="Proteomes" id="UP000441208"/>
    </source>
</evidence>
<dbReference type="EMBL" id="QXGD01002642">
    <property type="protein sequence ID" value="KAE9185990.1"/>
    <property type="molecule type" value="Genomic_DNA"/>
</dbReference>
<organism evidence="3 13">
    <name type="scientific">Phytophthora fragariae</name>
    <dbReference type="NCBI Taxonomy" id="53985"/>
    <lineage>
        <taxon>Eukaryota</taxon>
        <taxon>Sar</taxon>
        <taxon>Stramenopiles</taxon>
        <taxon>Oomycota</taxon>
        <taxon>Peronosporomycetes</taxon>
        <taxon>Peronosporales</taxon>
        <taxon>Peronosporaceae</taxon>
        <taxon>Phytophthora</taxon>
    </lineage>
</organism>
<evidence type="ECO:0000256" key="1">
    <source>
        <dbReference type="SAM" id="MobiDB-lite"/>
    </source>
</evidence>
<dbReference type="Proteomes" id="UP000488956">
    <property type="component" value="Unassembled WGS sequence"/>
</dbReference>
<sequence length="114" mass="13046">MRRNHSNVESRSSQMARDWRWVRSAPQQEVQDLCVAVLRCDVEWRDPHEQRDEELAILHSAPPPEQLDAHYPLTARDNELLWHHPASPHNEALSSPTTNTNIGPSQLVATSARV</sequence>
<dbReference type="EMBL" id="QXFX01002713">
    <property type="protein sequence ID" value="KAE9074319.1"/>
    <property type="molecule type" value="Genomic_DNA"/>
</dbReference>
<accession>A0A6A3QGZ1</accession>
<evidence type="ECO:0000313" key="2">
    <source>
        <dbReference type="EMBL" id="KAE9074319.1"/>
    </source>
</evidence>
<evidence type="ECO:0000313" key="15">
    <source>
        <dbReference type="Proteomes" id="UP000488956"/>
    </source>
</evidence>
<dbReference type="EMBL" id="QXGA01002697">
    <property type="protein sequence ID" value="KAE9093379.1"/>
    <property type="molecule type" value="Genomic_DNA"/>
</dbReference>
<name>A0A6A3QGZ1_9STRA</name>
<comment type="caution">
    <text evidence="3">The sequence shown here is derived from an EMBL/GenBank/DDBJ whole genome shotgun (WGS) entry which is preliminary data.</text>
</comment>
<evidence type="ECO:0000313" key="5">
    <source>
        <dbReference type="EMBL" id="KAE9176083.1"/>
    </source>
</evidence>
<protein>
    <submittedName>
        <fullName evidence="3">Uncharacterized protein</fullName>
    </submittedName>
</protein>
<keyword evidence="9" id="KW-1185">Reference proteome</keyword>
<dbReference type="EMBL" id="QXGB01002654">
    <property type="protein sequence ID" value="KAE9176083.1"/>
    <property type="molecule type" value="Genomic_DNA"/>
</dbReference>
<dbReference type="Proteomes" id="UP000437068">
    <property type="component" value="Unassembled WGS sequence"/>
</dbReference>
<evidence type="ECO:0000313" key="4">
    <source>
        <dbReference type="EMBL" id="KAE9093379.1"/>
    </source>
</evidence>
<dbReference type="Proteomes" id="UP000433483">
    <property type="component" value="Unassembled WGS sequence"/>
</dbReference>
<evidence type="ECO:0000313" key="10">
    <source>
        <dbReference type="Proteomes" id="UP000437068"/>
    </source>
</evidence>
<evidence type="ECO:0000313" key="14">
    <source>
        <dbReference type="Proteomes" id="UP000476176"/>
    </source>
</evidence>
<evidence type="ECO:0000313" key="6">
    <source>
        <dbReference type="EMBL" id="KAE9182972.1"/>
    </source>
</evidence>
<feature type="region of interest" description="Disordered" evidence="1">
    <location>
        <begin position="81"/>
        <end position="114"/>
    </location>
</feature>
<dbReference type="Proteomes" id="UP000441208">
    <property type="component" value="Unassembled WGS sequence"/>
</dbReference>
<dbReference type="EMBL" id="QXFZ01002653">
    <property type="protein sequence ID" value="KAE9075025.1"/>
    <property type="molecule type" value="Genomic_DNA"/>
</dbReference>
<proteinExistence type="predicted"/>
<dbReference type="EMBL" id="QXGE01002661">
    <property type="protein sequence ID" value="KAE9280147.1"/>
    <property type="molecule type" value="Genomic_DNA"/>
</dbReference>
<dbReference type="Proteomes" id="UP000476176">
    <property type="component" value="Unassembled WGS sequence"/>
</dbReference>
<evidence type="ECO:0000313" key="3">
    <source>
        <dbReference type="EMBL" id="KAE9075025.1"/>
    </source>
</evidence>
<dbReference type="AlphaFoldDB" id="A0A6A3QGZ1"/>
<evidence type="ECO:0000313" key="7">
    <source>
        <dbReference type="EMBL" id="KAE9185990.1"/>
    </source>
</evidence>
<evidence type="ECO:0000313" key="9">
    <source>
        <dbReference type="Proteomes" id="UP000433483"/>
    </source>
</evidence>
<feature type="compositionally biased region" description="Polar residues" evidence="1">
    <location>
        <begin position="92"/>
        <end position="114"/>
    </location>
</feature>
<reference evidence="9 10" key="1">
    <citation type="submission" date="2018-08" db="EMBL/GenBank/DDBJ databases">
        <title>Genomic investigation of the strawberry pathogen Phytophthora fragariae indicates pathogenicity is determined by transcriptional variation in three key races.</title>
        <authorList>
            <person name="Adams T.M."/>
            <person name="Armitage A.D."/>
            <person name="Sobczyk M.K."/>
            <person name="Bates H.J."/>
            <person name="Dunwell J.M."/>
            <person name="Nellist C.F."/>
            <person name="Harrison R.J."/>
        </authorList>
    </citation>
    <scope>NUCLEOTIDE SEQUENCE [LARGE SCALE GENOMIC DNA]</scope>
    <source>
        <strain evidence="8 10">A4</strain>
        <strain evidence="7 11">BC-1</strain>
        <strain evidence="6 14">BC-23</strain>
        <strain evidence="5 9">NOV-27</strain>
        <strain evidence="4 12">NOV-5</strain>
        <strain evidence="3 13">NOV-71</strain>
        <strain evidence="2 15">ONT-3</strain>
    </source>
</reference>
<evidence type="ECO:0000313" key="12">
    <source>
        <dbReference type="Proteomes" id="UP000440732"/>
    </source>
</evidence>
<dbReference type="Proteomes" id="UP000440367">
    <property type="component" value="Unassembled WGS sequence"/>
</dbReference>
<gene>
    <name evidence="8" type="ORF">PF001_g24368</name>
    <name evidence="7" type="ORF">PF002_g26006</name>
    <name evidence="6" type="ORF">PF004_g24083</name>
    <name evidence="5" type="ORF">PF005_g25114</name>
    <name evidence="4" type="ORF">PF006_g24454</name>
    <name evidence="3" type="ORF">PF007_g25167</name>
    <name evidence="2" type="ORF">PF010_g24717</name>
</gene>